<protein>
    <submittedName>
        <fullName evidence="2">Putative secreted protein with PEP-CTERM sorting signal</fullName>
    </submittedName>
</protein>
<sequence length="354" mass="37541">MSRFTLLAALALVAPQLSQSAMASIGFGDKAELVFLLWDPIAKVSYSTDLGLDARYFWGDAQQDAGYQKFFRLDRGDAALAEFLTKSTDVSNQRWVVLGIDAAAETGVPGTMPALGAMRFFTTLKQGPAEGVINPDYSAMTGMSNQNLMQAMFSTSSALQGLNNAPASARLNTHRGDVSSNGSSIDLEGANGYFAKGSGFWSKDGATTAGDAFWGEFSVSNRVGQSSWFYMLSNSSQLGFSSAIAVDEFDNLGGNGYWGLAAPGAGYYDLSFTMPAASPQARTTTEEGLRRVSATDFAARLSSRQIELPFDEFGVSAASSPGLAAAVPEPATWASLLAGLLTLGWTARGRSFRR</sequence>
<name>A0A4R6QNM4_9BURK</name>
<evidence type="ECO:0000256" key="1">
    <source>
        <dbReference type="SAM" id="SignalP"/>
    </source>
</evidence>
<dbReference type="OrthoDB" id="9154420at2"/>
<feature type="signal peptide" evidence="1">
    <location>
        <begin position="1"/>
        <end position="23"/>
    </location>
</feature>
<dbReference type="Proteomes" id="UP000295361">
    <property type="component" value="Unassembled WGS sequence"/>
</dbReference>
<dbReference type="AlphaFoldDB" id="A0A4R6QNM4"/>
<evidence type="ECO:0000313" key="3">
    <source>
        <dbReference type="Proteomes" id="UP000295361"/>
    </source>
</evidence>
<evidence type="ECO:0000313" key="2">
    <source>
        <dbReference type="EMBL" id="TDP64081.1"/>
    </source>
</evidence>
<comment type="caution">
    <text evidence="2">The sequence shown here is derived from an EMBL/GenBank/DDBJ whole genome shotgun (WGS) entry which is preliminary data.</text>
</comment>
<keyword evidence="3" id="KW-1185">Reference proteome</keyword>
<dbReference type="EMBL" id="SNXS01000004">
    <property type="protein sequence ID" value="TDP64081.1"/>
    <property type="molecule type" value="Genomic_DNA"/>
</dbReference>
<dbReference type="RefSeq" id="WP_133701920.1">
    <property type="nucleotide sequence ID" value="NZ_SNXS01000004.1"/>
</dbReference>
<proteinExistence type="predicted"/>
<keyword evidence="1" id="KW-0732">Signal</keyword>
<feature type="chain" id="PRO_5020805221" evidence="1">
    <location>
        <begin position="24"/>
        <end position="354"/>
    </location>
</feature>
<reference evidence="2 3" key="1">
    <citation type="submission" date="2019-03" db="EMBL/GenBank/DDBJ databases">
        <title>Genomic Encyclopedia of Type Strains, Phase IV (KMG-IV): sequencing the most valuable type-strain genomes for metagenomic binning, comparative biology and taxonomic classification.</title>
        <authorList>
            <person name="Goeker M."/>
        </authorList>
    </citation>
    <scope>NUCLEOTIDE SEQUENCE [LARGE SCALE GENOMIC DNA]</scope>
    <source>
        <strain evidence="2 3">DSM 16998</strain>
    </source>
</reference>
<dbReference type="InParanoid" id="A0A4R6QNM4"/>
<dbReference type="NCBIfam" id="TIGR02595">
    <property type="entry name" value="PEP_CTERM"/>
    <property type="match status" value="1"/>
</dbReference>
<gene>
    <name evidence="2" type="ORF">DES47_104369</name>
</gene>
<dbReference type="InterPro" id="IPR013424">
    <property type="entry name" value="Ice-binding_C"/>
</dbReference>
<accession>A0A4R6QNM4</accession>
<organism evidence="2 3">
    <name type="scientific">Roseateles toxinivorans</name>
    <dbReference type="NCBI Taxonomy" id="270368"/>
    <lineage>
        <taxon>Bacteria</taxon>
        <taxon>Pseudomonadati</taxon>
        <taxon>Pseudomonadota</taxon>
        <taxon>Betaproteobacteria</taxon>
        <taxon>Burkholderiales</taxon>
        <taxon>Sphaerotilaceae</taxon>
        <taxon>Roseateles</taxon>
    </lineage>
</organism>